<evidence type="ECO:0000313" key="1">
    <source>
        <dbReference type="EMBL" id="OYD08545.1"/>
    </source>
</evidence>
<dbReference type="Pfam" id="PF12691">
    <property type="entry name" value="Phage_tail_terminator_6"/>
    <property type="match status" value="1"/>
</dbReference>
<protein>
    <recommendedName>
        <fullName evidence="3">Minor capsid protein</fullName>
    </recommendedName>
</protein>
<evidence type="ECO:0008006" key="3">
    <source>
        <dbReference type="Google" id="ProtNLM"/>
    </source>
</evidence>
<keyword evidence="2" id="KW-1185">Reference proteome</keyword>
<sequence length="118" mass="13601">MRIIELVRFVKSEYSYDFYPNAFPATAPDNSGIVRIFPAPTTSRQVNRLPCQVLVRASDMTTAESKAYEIYESLRMRTDFYVGPDRVVLCTASQPLFVEKDENNRTVYSVNFEIITEE</sequence>
<dbReference type="EMBL" id="NOWF01000003">
    <property type="protein sequence ID" value="OYD08545.1"/>
    <property type="molecule type" value="Genomic_DNA"/>
</dbReference>
<dbReference type="RefSeq" id="WP_094263850.1">
    <property type="nucleotide sequence ID" value="NZ_NOWF01000003.1"/>
</dbReference>
<dbReference type="OrthoDB" id="2989795at2"/>
<dbReference type="AlphaFoldDB" id="A0A235BAD1"/>
<dbReference type="Proteomes" id="UP000215459">
    <property type="component" value="Unassembled WGS sequence"/>
</dbReference>
<comment type="caution">
    <text evidence="1">The sequence shown here is derived from an EMBL/GenBank/DDBJ whole genome shotgun (WGS) entry which is preliminary data.</text>
</comment>
<evidence type="ECO:0000313" key="2">
    <source>
        <dbReference type="Proteomes" id="UP000215459"/>
    </source>
</evidence>
<reference evidence="1 2" key="1">
    <citation type="submission" date="2017-07" db="EMBL/GenBank/DDBJ databases">
        <title>The genome sequence of Paludifilum halophilum highlights mechanisms for microbial adaptation to high salt environemnts.</title>
        <authorList>
            <person name="Belbahri L."/>
        </authorList>
    </citation>
    <scope>NUCLEOTIDE SEQUENCE [LARGE SCALE GENOMIC DNA]</scope>
    <source>
        <strain evidence="1 2">DSM 102817</strain>
    </source>
</reference>
<accession>A0A235BAD1</accession>
<organism evidence="1 2">
    <name type="scientific">Paludifilum halophilum</name>
    <dbReference type="NCBI Taxonomy" id="1642702"/>
    <lineage>
        <taxon>Bacteria</taxon>
        <taxon>Bacillati</taxon>
        <taxon>Bacillota</taxon>
        <taxon>Bacilli</taxon>
        <taxon>Bacillales</taxon>
        <taxon>Thermoactinomycetaceae</taxon>
        <taxon>Paludifilum</taxon>
    </lineage>
</organism>
<proteinExistence type="predicted"/>
<dbReference type="InterPro" id="IPR024411">
    <property type="entry name" value="Tail_terminator_phage"/>
</dbReference>
<name>A0A235BAD1_9BACL</name>
<gene>
    <name evidence="1" type="ORF">CHM34_06880</name>
</gene>